<evidence type="ECO:0000256" key="1">
    <source>
        <dbReference type="ARBA" id="ARBA00004571"/>
    </source>
</evidence>
<evidence type="ECO:0000313" key="13">
    <source>
        <dbReference type="EMBL" id="KHT44666.1"/>
    </source>
</evidence>
<dbReference type="InterPro" id="IPR012910">
    <property type="entry name" value="Plug_dom"/>
</dbReference>
<evidence type="ECO:0000259" key="12">
    <source>
        <dbReference type="Pfam" id="PF07715"/>
    </source>
</evidence>
<keyword evidence="4 8" id="KW-0812">Transmembrane</keyword>
<dbReference type="PANTHER" id="PTHR30069">
    <property type="entry name" value="TONB-DEPENDENT OUTER MEMBRANE RECEPTOR"/>
    <property type="match status" value="1"/>
</dbReference>
<evidence type="ECO:0000256" key="3">
    <source>
        <dbReference type="ARBA" id="ARBA00022452"/>
    </source>
</evidence>
<keyword evidence="5 9" id="KW-0798">TonB box</keyword>
<gene>
    <name evidence="13" type="ORF">RJ41_17595</name>
</gene>
<evidence type="ECO:0000256" key="6">
    <source>
        <dbReference type="ARBA" id="ARBA00023136"/>
    </source>
</evidence>
<evidence type="ECO:0000313" key="14">
    <source>
        <dbReference type="Proteomes" id="UP000031197"/>
    </source>
</evidence>
<dbReference type="OrthoDB" id="9760620at2"/>
<comment type="caution">
    <text evidence="13">The sequence shown here is derived from an EMBL/GenBank/DDBJ whole genome shotgun (WGS) entry which is preliminary data.</text>
</comment>
<dbReference type="Pfam" id="PF00593">
    <property type="entry name" value="TonB_dep_Rec_b-barrel"/>
    <property type="match status" value="1"/>
</dbReference>
<dbReference type="GO" id="GO:0009279">
    <property type="term" value="C:cell outer membrane"/>
    <property type="evidence" value="ECO:0007669"/>
    <property type="project" value="UniProtKB-SubCell"/>
</dbReference>
<evidence type="ECO:0000256" key="4">
    <source>
        <dbReference type="ARBA" id="ARBA00022692"/>
    </source>
</evidence>
<feature type="region of interest" description="Disordered" evidence="10">
    <location>
        <begin position="364"/>
        <end position="394"/>
    </location>
</feature>
<dbReference type="PANTHER" id="PTHR30069:SF39">
    <property type="entry name" value="BLL6183 PROTEIN"/>
    <property type="match status" value="1"/>
</dbReference>
<dbReference type="Pfam" id="PF07715">
    <property type="entry name" value="Plug"/>
    <property type="match status" value="1"/>
</dbReference>
<feature type="domain" description="TonB-dependent receptor plug" evidence="12">
    <location>
        <begin position="84"/>
        <end position="193"/>
    </location>
</feature>
<dbReference type="Gene3D" id="2.40.170.20">
    <property type="entry name" value="TonB-dependent receptor, beta-barrel domain"/>
    <property type="match status" value="1"/>
</dbReference>
<name>A0A0B3Y778_9ALTE</name>
<dbReference type="RefSeq" id="WP_039223511.1">
    <property type="nucleotide sequence ID" value="NZ_JWLW01000066.1"/>
</dbReference>
<keyword evidence="14" id="KW-1185">Reference proteome</keyword>
<sequence length="840" mass="92077">MPTRKSLQCPIEKPADSPSKSEPQFEATPAFTTRTPLVFTVIASAVAAVCNTVAAANNAFEHYEVIEVQGVTSLNANGNNSAVFGNVQTLTQDDIEGSVNRSLPELLKTQLASVNLNDVQNNPFQPDLQYRGFTASPLLGLPQGISVYLNGGRVNEAFGDTVHWDLMPLDAIDTVSLYSGSNPLFGQNTLGGALALRTKTGFSFNANEIDLQAGQFGQKAASVESGGHNDHWAYYVNLNHYEEDGWRDYSPSEVQQVFTSLAYKSDKMHLDMNLFMADNELLGNGASPIELLDIEGREAVYTHPDQTNNELTHVNITGDFVLTDTLSLTANIFYRDTQTQSINGDDSDFGACQFADGRVTLCEFENDDDDDDDPLDSDDDGDDDDDDDLPVVGEGDDIEAVEFIGFDDDIALAEISDVDADELDGTYNTGRTDAKATGLSFQLAKQYALSGFSSELIVGASYTKGDVNYAADTTFGILENESAQDSRTVLPIEGLMAQEARVRLDVDTTAWSLFFMNSTQLSSAVSLNLGGRFNRDHIVMEDLIDDGEGSLDGNHRFTQFNPAVGADITIDEQSQLNLAISQSSRTPSPAELSCADEDDPCRLPNGFVADPPLDQVVTQTIEANYTTRIDNIDVMLNVFHSRSKDDIIFQQAGSVASRGYFINVDETQRQGVEFSVGSTWEKLTYRLNYNYLNATYESTFTSFSPFNPQGPDRVVTPGDKIPGQPEHLVKLYADYALTDKARLGAEVISASSQYFRGDEANENEKIDGYVIANIYASYRFNDTFTASLRVNNVFDKDYETFGTYGEADEVLEDIYPDVEGAEFVGPAQPRMVSVNLKARF</sequence>
<dbReference type="SUPFAM" id="SSF56935">
    <property type="entry name" value="Porins"/>
    <property type="match status" value="1"/>
</dbReference>
<evidence type="ECO:0000256" key="8">
    <source>
        <dbReference type="PROSITE-ProRule" id="PRU01360"/>
    </source>
</evidence>
<dbReference type="EMBL" id="JWLW01000066">
    <property type="protein sequence ID" value="KHT44666.1"/>
    <property type="molecule type" value="Genomic_DNA"/>
</dbReference>
<dbReference type="PROSITE" id="PS52016">
    <property type="entry name" value="TONB_DEPENDENT_REC_3"/>
    <property type="match status" value="1"/>
</dbReference>
<dbReference type="Gene3D" id="2.170.130.10">
    <property type="entry name" value="TonB-dependent receptor, plug domain"/>
    <property type="match status" value="1"/>
</dbReference>
<accession>A0A0B3Y778</accession>
<evidence type="ECO:0000256" key="10">
    <source>
        <dbReference type="SAM" id="MobiDB-lite"/>
    </source>
</evidence>
<organism evidence="13 14">
    <name type="scientific">Alteromonas marina</name>
    <dbReference type="NCBI Taxonomy" id="203795"/>
    <lineage>
        <taxon>Bacteria</taxon>
        <taxon>Pseudomonadati</taxon>
        <taxon>Pseudomonadota</taxon>
        <taxon>Gammaproteobacteria</taxon>
        <taxon>Alteromonadales</taxon>
        <taxon>Alteromonadaceae</taxon>
        <taxon>Alteromonas/Salinimonas group</taxon>
        <taxon>Alteromonas</taxon>
    </lineage>
</organism>
<dbReference type="AlphaFoldDB" id="A0A0B3Y778"/>
<dbReference type="Proteomes" id="UP000031197">
    <property type="component" value="Unassembled WGS sequence"/>
</dbReference>
<evidence type="ECO:0000256" key="2">
    <source>
        <dbReference type="ARBA" id="ARBA00022448"/>
    </source>
</evidence>
<keyword evidence="13" id="KW-0675">Receptor</keyword>
<feature type="region of interest" description="Disordered" evidence="10">
    <location>
        <begin position="1"/>
        <end position="27"/>
    </location>
</feature>
<evidence type="ECO:0000259" key="11">
    <source>
        <dbReference type="Pfam" id="PF00593"/>
    </source>
</evidence>
<keyword evidence="2 8" id="KW-0813">Transport</keyword>
<dbReference type="InterPro" id="IPR036942">
    <property type="entry name" value="Beta-barrel_TonB_sf"/>
</dbReference>
<dbReference type="InterPro" id="IPR000531">
    <property type="entry name" value="Beta-barrel_TonB"/>
</dbReference>
<evidence type="ECO:0000256" key="9">
    <source>
        <dbReference type="RuleBase" id="RU003357"/>
    </source>
</evidence>
<comment type="subcellular location">
    <subcellularLocation>
        <location evidence="1 8">Cell outer membrane</location>
        <topology evidence="1 8">Multi-pass membrane protein</topology>
    </subcellularLocation>
</comment>
<feature type="domain" description="TonB-dependent receptor-like beta-barrel" evidence="11">
    <location>
        <begin position="333"/>
        <end position="793"/>
    </location>
</feature>
<proteinExistence type="inferred from homology"/>
<protein>
    <submittedName>
        <fullName evidence="13">TonB-dependent receptor</fullName>
    </submittedName>
</protein>
<evidence type="ECO:0000256" key="7">
    <source>
        <dbReference type="ARBA" id="ARBA00023237"/>
    </source>
</evidence>
<keyword evidence="3 8" id="KW-1134">Transmembrane beta strand</keyword>
<keyword evidence="7 8" id="KW-0998">Cell outer membrane</keyword>
<dbReference type="GO" id="GO:0044718">
    <property type="term" value="P:siderophore transmembrane transport"/>
    <property type="evidence" value="ECO:0007669"/>
    <property type="project" value="TreeGrafter"/>
</dbReference>
<dbReference type="GO" id="GO:0015344">
    <property type="term" value="F:siderophore uptake transmembrane transporter activity"/>
    <property type="evidence" value="ECO:0007669"/>
    <property type="project" value="TreeGrafter"/>
</dbReference>
<dbReference type="InterPro" id="IPR039426">
    <property type="entry name" value="TonB-dep_rcpt-like"/>
</dbReference>
<dbReference type="InterPro" id="IPR037066">
    <property type="entry name" value="Plug_dom_sf"/>
</dbReference>
<reference evidence="13 14" key="1">
    <citation type="submission" date="2014-12" db="EMBL/GenBank/DDBJ databases">
        <title>Genome sequencing of Alteromonas marina AD001.</title>
        <authorList>
            <person name="Adrian T.G.S."/>
            <person name="Chan K.G."/>
        </authorList>
    </citation>
    <scope>NUCLEOTIDE SEQUENCE [LARGE SCALE GENOMIC DNA]</scope>
    <source>
        <strain evidence="13 14">AD001</strain>
    </source>
</reference>
<keyword evidence="6 8" id="KW-0472">Membrane</keyword>
<comment type="similarity">
    <text evidence="8 9">Belongs to the TonB-dependent receptor family.</text>
</comment>
<evidence type="ECO:0000256" key="5">
    <source>
        <dbReference type="ARBA" id="ARBA00023077"/>
    </source>
</evidence>